<name>A0A0B7NKI3_9FUNG</name>
<gene>
    <name evidence="1" type="primary">PARPA_13443.1 scaffold 46804</name>
</gene>
<organism evidence="1 2">
    <name type="scientific">Parasitella parasitica</name>
    <dbReference type="NCBI Taxonomy" id="35722"/>
    <lineage>
        <taxon>Eukaryota</taxon>
        <taxon>Fungi</taxon>
        <taxon>Fungi incertae sedis</taxon>
        <taxon>Mucoromycota</taxon>
        <taxon>Mucoromycotina</taxon>
        <taxon>Mucoromycetes</taxon>
        <taxon>Mucorales</taxon>
        <taxon>Mucorineae</taxon>
        <taxon>Mucoraceae</taxon>
        <taxon>Parasitella</taxon>
    </lineage>
</organism>
<protein>
    <submittedName>
        <fullName evidence="1">Uncharacterized protein</fullName>
    </submittedName>
</protein>
<dbReference type="EMBL" id="LN734002">
    <property type="protein sequence ID" value="CEP19131.1"/>
    <property type="molecule type" value="Genomic_DNA"/>
</dbReference>
<reference evidence="1 2" key="1">
    <citation type="submission" date="2014-09" db="EMBL/GenBank/DDBJ databases">
        <authorList>
            <person name="Ellenberger Sabrina"/>
        </authorList>
    </citation>
    <scope>NUCLEOTIDE SEQUENCE [LARGE SCALE GENOMIC DNA]</scope>
    <source>
        <strain evidence="1 2">CBS 412.66</strain>
    </source>
</reference>
<proteinExistence type="predicted"/>
<dbReference type="AlphaFoldDB" id="A0A0B7NKI3"/>
<evidence type="ECO:0000313" key="2">
    <source>
        <dbReference type="Proteomes" id="UP000054107"/>
    </source>
</evidence>
<keyword evidence="2" id="KW-1185">Reference proteome</keyword>
<accession>A0A0B7NKI3</accession>
<dbReference type="Proteomes" id="UP000054107">
    <property type="component" value="Unassembled WGS sequence"/>
</dbReference>
<evidence type="ECO:0000313" key="1">
    <source>
        <dbReference type="EMBL" id="CEP19131.1"/>
    </source>
</evidence>
<sequence length="77" mass="8600">METTINQANQPGRMVHEFGFTLTDVFFQGFTTLASPQITPNVGSHNLKVAYKDEDANELTSILSRVKLEQDQDEVAN</sequence>